<dbReference type="GeneID" id="118423051"/>
<feature type="domain" description="C2H2-type" evidence="8">
    <location>
        <begin position="58"/>
        <end position="86"/>
    </location>
</feature>
<dbReference type="KEGG" id="bfo:118423051"/>
<evidence type="ECO:0000256" key="7">
    <source>
        <dbReference type="SAM" id="MobiDB-lite"/>
    </source>
</evidence>
<evidence type="ECO:0000313" key="10">
    <source>
        <dbReference type="RefSeq" id="XP_035686847.1"/>
    </source>
</evidence>
<dbReference type="PROSITE" id="PS50157">
    <property type="entry name" value="ZINC_FINGER_C2H2_2"/>
    <property type="match status" value="1"/>
</dbReference>
<evidence type="ECO:0000256" key="1">
    <source>
        <dbReference type="ARBA" id="ARBA00022723"/>
    </source>
</evidence>
<keyword evidence="9" id="KW-1185">Reference proteome</keyword>
<evidence type="ECO:0000259" key="8">
    <source>
        <dbReference type="PROSITE" id="PS50157"/>
    </source>
</evidence>
<sequence>MSSNLTEETSFRERPGGQALFQMEDSATDLHQSQACPETDDGGTGKLRSQTHSGERPHRCRECEFATSKMSALKRHVRTEHAAGKRKLTEKHCCPHCEYDGANMKLHVRTHAGGRPHQCPHCEYSASQRDDTGRTHHGETQ</sequence>
<gene>
    <name evidence="10" type="primary">LOC118423051</name>
</gene>
<keyword evidence="1" id="KW-0479">Metal-binding</keyword>
<evidence type="ECO:0000256" key="3">
    <source>
        <dbReference type="ARBA" id="ARBA00022771"/>
    </source>
</evidence>
<evidence type="ECO:0000256" key="5">
    <source>
        <dbReference type="ARBA" id="ARBA00023242"/>
    </source>
</evidence>
<dbReference type="GO" id="GO:0008270">
    <property type="term" value="F:zinc ion binding"/>
    <property type="evidence" value="ECO:0007669"/>
    <property type="project" value="UniProtKB-KW"/>
</dbReference>
<reference evidence="10" key="2">
    <citation type="submission" date="2025-08" db="UniProtKB">
        <authorList>
            <consortium name="RefSeq"/>
        </authorList>
    </citation>
    <scope>IDENTIFICATION</scope>
    <source>
        <strain evidence="10">S238N-H82</strain>
        <tissue evidence="10">Testes</tissue>
    </source>
</reference>
<proteinExistence type="predicted"/>
<dbReference type="InterPro" id="IPR050527">
    <property type="entry name" value="Snail/Krueppel_Znf"/>
</dbReference>
<dbReference type="PANTHER" id="PTHR24388:SF104">
    <property type="entry name" value="AT-RICH BINDING PROTEIN-RELATED"/>
    <property type="match status" value="1"/>
</dbReference>
<name>A0A9J7LQ08_BRAFL</name>
<dbReference type="FunFam" id="3.30.160.60:FF:000446">
    <property type="entry name" value="Zinc finger protein"/>
    <property type="match status" value="1"/>
</dbReference>
<dbReference type="OrthoDB" id="8069632at2759"/>
<keyword evidence="5" id="KW-0539">Nucleus</keyword>
<evidence type="ECO:0000313" key="9">
    <source>
        <dbReference type="Proteomes" id="UP000001554"/>
    </source>
</evidence>
<dbReference type="RefSeq" id="XP_035686847.1">
    <property type="nucleotide sequence ID" value="XM_035830954.1"/>
</dbReference>
<protein>
    <submittedName>
        <fullName evidence="10">Zinc finger protein 513-like</fullName>
    </submittedName>
</protein>
<dbReference type="InterPro" id="IPR013087">
    <property type="entry name" value="Znf_C2H2_type"/>
</dbReference>
<evidence type="ECO:0000256" key="6">
    <source>
        <dbReference type="PROSITE-ProRule" id="PRU00042"/>
    </source>
</evidence>
<organism evidence="9 10">
    <name type="scientific">Branchiostoma floridae</name>
    <name type="common">Florida lancelet</name>
    <name type="synonym">Amphioxus</name>
    <dbReference type="NCBI Taxonomy" id="7739"/>
    <lineage>
        <taxon>Eukaryota</taxon>
        <taxon>Metazoa</taxon>
        <taxon>Chordata</taxon>
        <taxon>Cephalochordata</taxon>
        <taxon>Leptocardii</taxon>
        <taxon>Amphioxiformes</taxon>
        <taxon>Branchiostomatidae</taxon>
        <taxon>Branchiostoma</taxon>
    </lineage>
</organism>
<accession>A0A9J7LQ08</accession>
<keyword evidence="3 6" id="KW-0863">Zinc-finger</keyword>
<dbReference type="PANTHER" id="PTHR24388">
    <property type="entry name" value="ZINC FINGER PROTEIN"/>
    <property type="match status" value="1"/>
</dbReference>
<feature type="region of interest" description="Disordered" evidence="7">
    <location>
        <begin position="1"/>
        <end position="58"/>
    </location>
</feature>
<dbReference type="InterPro" id="IPR036236">
    <property type="entry name" value="Znf_C2H2_sf"/>
</dbReference>
<keyword evidence="4" id="KW-0862">Zinc</keyword>
<reference evidence="9" key="1">
    <citation type="journal article" date="2020" name="Nat. Ecol. Evol.">
        <title>Deeply conserved synteny resolves early events in vertebrate evolution.</title>
        <authorList>
            <person name="Simakov O."/>
            <person name="Marletaz F."/>
            <person name="Yue J.X."/>
            <person name="O'Connell B."/>
            <person name="Jenkins J."/>
            <person name="Brandt A."/>
            <person name="Calef R."/>
            <person name="Tung C.H."/>
            <person name="Huang T.K."/>
            <person name="Schmutz J."/>
            <person name="Satoh N."/>
            <person name="Yu J.K."/>
            <person name="Putnam N.H."/>
            <person name="Green R.E."/>
            <person name="Rokhsar D.S."/>
        </authorList>
    </citation>
    <scope>NUCLEOTIDE SEQUENCE [LARGE SCALE GENOMIC DNA]</scope>
    <source>
        <strain evidence="9">S238N-H82</strain>
    </source>
</reference>
<evidence type="ECO:0000256" key="2">
    <source>
        <dbReference type="ARBA" id="ARBA00022737"/>
    </source>
</evidence>
<keyword evidence="2" id="KW-0677">Repeat</keyword>
<evidence type="ECO:0000256" key="4">
    <source>
        <dbReference type="ARBA" id="ARBA00022833"/>
    </source>
</evidence>
<dbReference type="SMART" id="SM00355">
    <property type="entry name" value="ZnF_C2H2"/>
    <property type="match status" value="2"/>
</dbReference>
<dbReference type="Proteomes" id="UP000001554">
    <property type="component" value="Chromosome 9"/>
</dbReference>
<dbReference type="Gene3D" id="3.30.160.60">
    <property type="entry name" value="Classic Zinc Finger"/>
    <property type="match status" value="2"/>
</dbReference>
<dbReference type="AlphaFoldDB" id="A0A9J7LQ08"/>
<dbReference type="SUPFAM" id="SSF57667">
    <property type="entry name" value="beta-beta-alpha zinc fingers"/>
    <property type="match status" value="2"/>
</dbReference>